<dbReference type="eggNOG" id="arCOG08292">
    <property type="taxonomic scope" value="Archaea"/>
</dbReference>
<evidence type="ECO:0000313" key="1">
    <source>
        <dbReference type="EMBL" id="ACV25105.1"/>
    </source>
</evidence>
<name>C7P973_METFA</name>
<dbReference type="Proteomes" id="UP000001495">
    <property type="component" value="Chromosome"/>
</dbReference>
<dbReference type="STRING" id="573064.Mefer_1296"/>
<accession>C7P973</accession>
<dbReference type="GeneID" id="8365999"/>
<organism evidence="1 2">
    <name type="scientific">Methanocaldococcus fervens (strain DSM 4213 / JCM 15782 / AG86)</name>
    <name type="common">Methanococcus fervens</name>
    <dbReference type="NCBI Taxonomy" id="573064"/>
    <lineage>
        <taxon>Archaea</taxon>
        <taxon>Methanobacteriati</taxon>
        <taxon>Methanobacteriota</taxon>
        <taxon>Methanomada group</taxon>
        <taxon>Methanococci</taxon>
        <taxon>Methanococcales</taxon>
        <taxon>Methanocaldococcaceae</taxon>
        <taxon>Methanocaldococcus</taxon>
    </lineage>
</organism>
<dbReference type="EMBL" id="CP001696">
    <property type="protein sequence ID" value="ACV25105.1"/>
    <property type="molecule type" value="Genomic_DNA"/>
</dbReference>
<keyword evidence="2" id="KW-1185">Reference proteome</keyword>
<dbReference type="RefSeq" id="WP_015791839.1">
    <property type="nucleotide sequence ID" value="NC_013156.1"/>
</dbReference>
<dbReference type="HOGENOM" id="CLU_1507409_0_0_2"/>
<sequence>MEKLIKILKQFGIYNEYLKILDVNIDGDRYLTILTPTTLDWIEEEEIEEILEDVFKNVRVKISRLPLNKFIKVYLEKNVKNKAYGENIENIEIEGENYALYIDWKNKKIIIHKFNGKKPIKESCKLSSNWETMWGIWVLGFESKEKAKEFAENLADEIYKYYVIDFDIEEHRRCLSEDK</sequence>
<protein>
    <submittedName>
        <fullName evidence="1">Uncharacterized protein</fullName>
    </submittedName>
</protein>
<gene>
    <name evidence="1" type="ordered locus">Mefer_1296</name>
</gene>
<evidence type="ECO:0000313" key="2">
    <source>
        <dbReference type="Proteomes" id="UP000001495"/>
    </source>
</evidence>
<reference evidence="1" key="1">
    <citation type="submission" date="2009-08" db="EMBL/GenBank/DDBJ databases">
        <title>Complete sequence of chromosome of Methanocaldococcus fervens AG86.</title>
        <authorList>
            <consortium name="US DOE Joint Genome Institute"/>
            <person name="Lucas S."/>
            <person name="Copeland A."/>
            <person name="Lapidus A."/>
            <person name="Glavina del Rio T."/>
            <person name="Tice H."/>
            <person name="Bruce D."/>
            <person name="Goodwin L."/>
            <person name="Pitluck S."/>
            <person name="Chertkov O."/>
            <person name="Detter J.C."/>
            <person name="Han C."/>
            <person name="Tapia R."/>
            <person name="Larimer F."/>
            <person name="Land M."/>
            <person name="Hauser L."/>
            <person name="Kyrpides N."/>
            <person name="Ovchinnikova G."/>
            <person name="Lupa-Sieprawska M."/>
            <person name="Whitman W.B."/>
        </authorList>
    </citation>
    <scope>NUCLEOTIDE SEQUENCE [LARGE SCALE GENOMIC DNA]</scope>
    <source>
        <strain evidence="1">AG86</strain>
    </source>
</reference>
<dbReference type="AlphaFoldDB" id="C7P973"/>
<dbReference type="OrthoDB" id="65478at2157"/>
<dbReference type="KEGG" id="mfe:Mefer_1296"/>
<proteinExistence type="predicted"/>